<gene>
    <name evidence="1" type="primary">Cap</name>
</gene>
<evidence type="ECO:0000313" key="2">
    <source>
        <dbReference type="Proteomes" id="UP001516991"/>
    </source>
</evidence>
<name>A0A2K9LS07_9VIRU</name>
<evidence type="ECO:0000313" key="1">
    <source>
        <dbReference type="EMBL" id="AUM61643.1"/>
    </source>
</evidence>
<organism evidence="1 2">
    <name type="scientific">uncultured virus</name>
    <dbReference type="NCBI Taxonomy" id="340016"/>
    <lineage>
        <taxon>Viruses</taxon>
        <taxon>environmental samples</taxon>
    </lineage>
</organism>
<proteinExistence type="predicted"/>
<sequence length="394" mass="42936">MATYRRKATRFVKKNAKKGYGKFKKYAGYAIGAIGSAYGGYNNYKSVTKKPRKPRGKLRIKASYRWGTQPTYHSGINVRSAVVRGRFVPNQKKASGHINYQYTNFALVSSTAGKQNVTALAAIGTVSQLVSNVTIGTDVAYYQSRKAWLDMNPNQYNSKGVLVVNATSVDDAIILNGATSIVDLSNTESAGVYADLYCLTCKKTVAYGPETCWANGLTIQAEGVTAMTYAGAGDAGGMVAGTGDVLVPESKPQSVREFNQFWKVNKVVPIRLAGGASEKIRIHWKNQKIYRRATLTDQQALNQIFLPGCNALMLIQRGQLVVDDTTDATTHQKVTYASTKIAVSVMNKVYLRALKDGPGHMDFQYVYDNIPTGATAANQHIINEVDVDAAIQVL</sequence>
<dbReference type="Proteomes" id="UP001516991">
    <property type="component" value="Segment"/>
</dbReference>
<accession>A0A2K9LS07</accession>
<dbReference type="EMBL" id="KY487785">
    <property type="protein sequence ID" value="AUM61643.1"/>
    <property type="molecule type" value="Genomic_DNA"/>
</dbReference>
<keyword evidence="2" id="KW-1185">Reference proteome</keyword>
<protein>
    <submittedName>
        <fullName evidence="1">Capsid</fullName>
    </submittedName>
</protein>
<reference evidence="1" key="1">
    <citation type="submission" date="2017-01" db="EMBL/GenBank/DDBJ databases">
        <title>High-throughput sequencing uncovers low homogeneity in the biogeography of single-stranded DNA viruses.</title>
        <authorList>
            <person name="Pearson V.M."/>
            <person name="Rokyta D.R."/>
        </authorList>
    </citation>
    <scope>NUCLEOTIDE SEQUENCE [LARGE SCALE GENOMIC DNA]</scope>
</reference>